<dbReference type="EnsemblMetazoa" id="ENSAATROPT003833">
    <property type="protein sequence ID" value="ENSAATROPP003679"/>
    <property type="gene ID" value="ENSAATROPG003032"/>
</dbReference>
<sequence>MRLVGFTLGPNSCAGHTSILLRPPVSVLNSTVRSILPWFFCQTLPPGREFPESLQAIR</sequence>
<evidence type="ECO:0000313" key="1">
    <source>
        <dbReference type="EnsemblMetazoa" id="ENSAATROPP003679"/>
    </source>
</evidence>
<accession>A0AAG5CYM8</accession>
<keyword evidence="2" id="KW-1185">Reference proteome</keyword>
<dbReference type="Proteomes" id="UP000075880">
    <property type="component" value="Unassembled WGS sequence"/>
</dbReference>
<name>A0AAG5CYM8_ANOAO</name>
<evidence type="ECO:0000313" key="2">
    <source>
        <dbReference type="Proteomes" id="UP000075880"/>
    </source>
</evidence>
<proteinExistence type="predicted"/>
<reference evidence="1" key="1">
    <citation type="submission" date="2024-04" db="UniProtKB">
        <authorList>
            <consortium name="EnsemblMetazoa"/>
        </authorList>
    </citation>
    <scope>IDENTIFICATION</scope>
    <source>
        <strain evidence="1">EBRO</strain>
    </source>
</reference>
<organism evidence="1 2">
    <name type="scientific">Anopheles atroparvus</name>
    <name type="common">European mosquito</name>
    <dbReference type="NCBI Taxonomy" id="41427"/>
    <lineage>
        <taxon>Eukaryota</taxon>
        <taxon>Metazoa</taxon>
        <taxon>Ecdysozoa</taxon>
        <taxon>Arthropoda</taxon>
        <taxon>Hexapoda</taxon>
        <taxon>Insecta</taxon>
        <taxon>Pterygota</taxon>
        <taxon>Neoptera</taxon>
        <taxon>Endopterygota</taxon>
        <taxon>Diptera</taxon>
        <taxon>Nematocera</taxon>
        <taxon>Culicoidea</taxon>
        <taxon>Culicidae</taxon>
        <taxon>Anophelinae</taxon>
        <taxon>Anopheles</taxon>
    </lineage>
</organism>
<dbReference type="AlphaFoldDB" id="A0AAG5CYM8"/>
<protein>
    <submittedName>
        <fullName evidence="1">Uncharacterized protein</fullName>
    </submittedName>
</protein>